<keyword evidence="6" id="KW-0539">Nucleus</keyword>
<dbReference type="InterPro" id="IPR024613">
    <property type="entry name" value="Huntingtin_N_HEAT_rpt-2"/>
</dbReference>
<name>A0ABY7FJZ3_MYAAR</name>
<evidence type="ECO:0000256" key="2">
    <source>
        <dbReference type="ARBA" id="ARBA00004123"/>
    </source>
</evidence>
<dbReference type="InterPro" id="IPR048411">
    <property type="entry name" value="Htt_N_HEAT_rpt-1"/>
</dbReference>
<feature type="region of interest" description="Disordered" evidence="7">
    <location>
        <begin position="1020"/>
        <end position="1088"/>
    </location>
</feature>
<dbReference type="SUPFAM" id="SSF48371">
    <property type="entry name" value="ARM repeat"/>
    <property type="match status" value="1"/>
</dbReference>
<keyword evidence="5" id="KW-0963">Cytoplasm</keyword>
<feature type="compositionally biased region" description="Basic and acidic residues" evidence="7">
    <location>
        <begin position="1073"/>
        <end position="1088"/>
    </location>
</feature>
<comment type="function">
    <text evidence="1">May play a role in microtubule-mediated transport or vesicle function.</text>
</comment>
<evidence type="ECO:0000256" key="4">
    <source>
        <dbReference type="ARBA" id="ARBA00007153"/>
    </source>
</evidence>
<dbReference type="InterPro" id="IPR028426">
    <property type="entry name" value="Huntingtin_fam"/>
</dbReference>
<comment type="subcellular location">
    <subcellularLocation>
        <location evidence="3">Cytoplasm</location>
    </subcellularLocation>
    <subcellularLocation>
        <location evidence="2">Nucleus</location>
    </subcellularLocation>
</comment>
<sequence length="2652" mass="295393">MATIEKLIKAFEALKVFQPVTTTVEEVVTKKKDQPLSKKDKIASCNLVADCICAVNMRSVQDFPKFLGISMETFLNLCDDQESDIRMVADECLNRTIKTLLETNLGRLQVELYKEIKKNGSARCLRAALWRFAEMAHLIRPQKCRPYIVNLLPCLTKICRREDEGIQEMLLVVMAKICPALMGFATDTEVKVLIKAFLPNLKSKMASCRRAAATCLTLICQYSRSPPTFIKFLLDSLLELVLPVDSEVNNLQLVGAIMCVRNLMPLLMEHGEEGLGMRGSFGETKHKKLETVTTNQLVIVYQLLVHHLSHPDHNVVTSCLEALQQLLRTPPAQLRPILMTDGGIRETFIYKKDIKGLHIDVLAGIPSTSQLSVASEDAGLDEESESCDIKGQSEALTEDLDQSVTGEQQLTQRNTESLKENVKESDMGLVMTCDSEYSSVEIGDINDDASERSDLSKARAGSQETLLSIKSLSPTHGAEGASEIVGQDMNGNPEIEAPESESSTSSTVEINNKDILENIGSPTEGLPILYCVRMVCGRFLMTGRKGELMPDRNVRVSLKNLAMGCVASAVKIYPTLFLEKLTIGGDKEPNPGASIQDVLLYAGHPDPQLKGVTSQIIGNFLSAALTEGRGNFNKWVQARNVPSLGVWSLESLMEPLLCITEDCSSVAARLAVSALGTILPQLLHSYHGDAAIKGLLKLLQVKDNSYWLVKVEVLELVQGLDFKVVRHLESTHGPPSQQAYLGSIRFQDHILEELVYVYVWDEDGRVRRAAANTIIKLVEQLFFPVDYPHQDPVIAVARDNVNHFLSPIMHDWCLQPPPCVQGLVSQYHVTPGLVVQSSVESALSRIVTALLRKLNMAQTKHQRAGCIQCLCALSERYLTSVYPHAWGCAVHSPLWPRETATGYKRPPNRTLSASSTFSLEELTNSSGGGPLPTVLALLTSTAVTLDLATHQHALQLAGNLIAGSAYRSLRSQEHEHTKPDSQSEEGVWPALANRLLVPLIDHLLTHVARVLNAFSHVIDEQSPGPPQMKTALPSLPNAPSLSPIKRKNKVEKDTGSTPGNPSSDGKGMPKPAQKAEKERDSDKDKGKKDGLGTFYTLPHYVKFYETLKGAFSNYKISLDLSSTDKFCLLLKTTLTVLCQILEVATLADIGKYAEEFLVYLKSSITLEPTDTVLSVQQLLKALFGTNLCSQWEQHSALLGGRSSRPGGRDGLYQGTFTRPYSQFTQSLAAATIKAVSPDYEDTTGMLTYLKKCVERKVPAILKPSSKADKTAIAAYIRLFEPLVIKALKQYTVTSSLPLQQQVLDLLSQLVQLRVNYCLLDSDQVFIGFVIKQFEYIEEGQIRKSDTLIPNIFNFLVMLSYEKFHSKPVITMPKIIQLCDGIMASGLDPTTHAIPALQPIVHDLFLLRGSNKADISKELETQREVIVSMLLRLISFHQAIDMFVIVLQQCHRENEDRWKRMSRQVTDTLLPALAKQQIELPDQVALDAVHRLFESVAPIVFRPVDILLKTLLMKPPNISSVRGLELWMCLVLAILRVLMAQTKEEVVLSRIHELNLQLQVLRQSDGQGEGQAGTGQRQLLSGLKTEEIMARFFLQMIGCCVCKINQSEVGTRSCDFLCQQLSHLLMYITHMFQSGSFRRVATASIQCIRQPPSPCFYGIQDINSEFLLLGNSQPTLTLQWCNVLILLNFSDQAFWSEVVKTPKKYVMATNDAEREAATNRDVAAATKVQHRCNDEILRRGGLILFCDYACENLNDSEHLTWVLINHVRDLIDLSLEEPVQDFISAIHRNSAASSLFIQAIHTRWEDVKNPALVMKTLKCLDAVHFSQSGALLTLLIDRFLNTHHLSVSRACDSIACRRVEMLLAESPQERVQQLPLDDLDKLLTFMQTHGLTRKHTRLLSLLGKFRDSIADNTSSPMGPSNSELQAFSADLIMSKESYMRLVQCQCFRSTVNASQCAKLLQNLGYADMLAVLMTKEFNLTILEECIQLGTKRSLHQYSRESEAPATGNQQVEWTLDPLFQASQLTLMRHISNLINLLPVPHEILNFSDLREQRTSKYVEKIEDFFSEPSSVEVVFSLTSSLLQYLVSLSVLPWKPKCIGWLLSNHSMPTGEHLATSLQCVSAVLQNSELCILIGQKDHVTLVCSITICVLPGKHMCIHIRREETPAKSSRKDGWISRQQFEETWMSLLGVLNPDASEHEISPEEEVERTHCMVLAVRAITGMLVQTMIVPTPGNPTQGTFDVQPRDKPLAFLHTRPGKGFCCGGVKYMFDANLERDVAVDDYMVGVLDSNLSDSETTDSMESSSHQDLPLASFGAPGTSSATNLATSLSEDTITRDTALYVAGLDVVCLSDLFAEREQFDWLLDTLFEVYKSQPNEDEISLQYLTVGVCKAAAVVGVDNTSAERLVKIIDANLRSTHIPSRLAVYNERFMLTLWATAFYLLENYSSETRDTDFPAHILQLAITMASSNEESITTTVYLAILKGLERLLLTDVLTSQDADLIVKLSVDRIKKGYPYEAGVISTVLPAFLVDFFPAQDIMNKVIGEFLSSQQPYPHLIAGVVFQVFSNLHEQRQHGLLRDWVMLSLSNFTQRTPVAMAMWSLTCFFISASTNTWLRNLQLSDETSRRTFHQTFQNAGTNQPESPYTELLDFITKS</sequence>
<dbReference type="PANTHER" id="PTHR10170:SF10">
    <property type="entry name" value="HUNTINGTIN"/>
    <property type="match status" value="1"/>
</dbReference>
<evidence type="ECO:0000313" key="9">
    <source>
        <dbReference type="Proteomes" id="UP001164746"/>
    </source>
</evidence>
<dbReference type="Pfam" id="PF20925">
    <property type="entry name" value="Htt_bridge"/>
    <property type="match status" value="1"/>
</dbReference>
<keyword evidence="9" id="KW-1185">Reference proteome</keyword>
<feature type="compositionally biased region" description="Low complexity" evidence="7">
    <location>
        <begin position="2292"/>
        <end position="2302"/>
    </location>
</feature>
<gene>
    <name evidence="8" type="ORF">MAR_015215</name>
</gene>
<dbReference type="Pfam" id="PF12372">
    <property type="entry name" value="Htt_N-HEAT"/>
    <property type="match status" value="1"/>
</dbReference>
<evidence type="ECO:0000256" key="1">
    <source>
        <dbReference type="ARBA" id="ARBA00002907"/>
    </source>
</evidence>
<reference evidence="8" key="1">
    <citation type="submission" date="2022-11" db="EMBL/GenBank/DDBJ databases">
        <title>Centuries of genome instability and evolution in soft-shell clam transmissible cancer (bioRxiv).</title>
        <authorList>
            <person name="Hart S.F.M."/>
            <person name="Yonemitsu M.A."/>
            <person name="Giersch R.M."/>
            <person name="Beal B.F."/>
            <person name="Arriagada G."/>
            <person name="Davis B.W."/>
            <person name="Ostrander E.A."/>
            <person name="Goff S.P."/>
            <person name="Metzger M.J."/>
        </authorList>
    </citation>
    <scope>NUCLEOTIDE SEQUENCE</scope>
    <source>
        <strain evidence="8">MELC-2E11</strain>
        <tissue evidence="8">Siphon/mantle</tissue>
    </source>
</reference>
<dbReference type="Gene3D" id="1.25.10.10">
    <property type="entry name" value="Leucine-rich Repeat Variant"/>
    <property type="match status" value="2"/>
</dbReference>
<feature type="region of interest" description="Disordered" evidence="7">
    <location>
        <begin position="2292"/>
        <end position="2315"/>
    </location>
</feature>
<dbReference type="InterPro" id="IPR000091">
    <property type="entry name" value="Huntingtin"/>
</dbReference>
<dbReference type="EMBL" id="CP111023">
    <property type="protein sequence ID" value="WAR21241.1"/>
    <property type="molecule type" value="Genomic_DNA"/>
</dbReference>
<dbReference type="PRINTS" id="PR00375">
    <property type="entry name" value="HUNTINGTIN"/>
</dbReference>
<feature type="region of interest" description="Disordered" evidence="7">
    <location>
        <begin position="466"/>
        <end position="507"/>
    </location>
</feature>
<dbReference type="PANTHER" id="PTHR10170">
    <property type="entry name" value="HUNTINGTON DISEASE PROTEIN"/>
    <property type="match status" value="1"/>
</dbReference>
<dbReference type="InterPro" id="IPR016024">
    <property type="entry name" value="ARM-type_fold"/>
</dbReference>
<organism evidence="8 9">
    <name type="scientific">Mya arenaria</name>
    <name type="common">Soft-shell clam</name>
    <dbReference type="NCBI Taxonomy" id="6604"/>
    <lineage>
        <taxon>Eukaryota</taxon>
        <taxon>Metazoa</taxon>
        <taxon>Spiralia</taxon>
        <taxon>Lophotrochozoa</taxon>
        <taxon>Mollusca</taxon>
        <taxon>Bivalvia</taxon>
        <taxon>Autobranchia</taxon>
        <taxon>Heteroconchia</taxon>
        <taxon>Euheterodonta</taxon>
        <taxon>Imparidentia</taxon>
        <taxon>Neoheterodontei</taxon>
        <taxon>Myida</taxon>
        <taxon>Myoidea</taxon>
        <taxon>Myidae</taxon>
        <taxon>Mya</taxon>
    </lineage>
</organism>
<evidence type="ECO:0000313" key="8">
    <source>
        <dbReference type="EMBL" id="WAR21241.1"/>
    </source>
</evidence>
<accession>A0ABY7FJZ3</accession>
<protein>
    <submittedName>
        <fullName evidence="8">HD-like protein</fullName>
    </submittedName>
</protein>
<dbReference type="Pfam" id="PF20926">
    <property type="entry name" value="Htt_N-HEAT_1"/>
    <property type="match status" value="1"/>
</dbReference>
<feature type="compositionally biased region" description="Low complexity" evidence="7">
    <location>
        <begin position="1031"/>
        <end position="1043"/>
    </location>
</feature>
<dbReference type="InterPro" id="IPR048412">
    <property type="entry name" value="Htt_bridge"/>
</dbReference>
<dbReference type="InterPro" id="IPR011989">
    <property type="entry name" value="ARM-like"/>
</dbReference>
<dbReference type="Proteomes" id="UP001164746">
    <property type="component" value="Chromosome 12"/>
</dbReference>
<dbReference type="Pfam" id="PF20927">
    <property type="entry name" value="Htt_C-HEAT"/>
    <property type="match status" value="4"/>
</dbReference>
<evidence type="ECO:0000256" key="6">
    <source>
        <dbReference type="ARBA" id="ARBA00023242"/>
    </source>
</evidence>
<evidence type="ECO:0000256" key="3">
    <source>
        <dbReference type="ARBA" id="ARBA00004496"/>
    </source>
</evidence>
<comment type="similarity">
    <text evidence="4">Belongs to the huntingtin family.</text>
</comment>
<dbReference type="InterPro" id="IPR048413">
    <property type="entry name" value="Htt_C-HEAT_rpt"/>
</dbReference>
<proteinExistence type="inferred from homology"/>
<evidence type="ECO:0000256" key="7">
    <source>
        <dbReference type="SAM" id="MobiDB-lite"/>
    </source>
</evidence>
<evidence type="ECO:0000256" key="5">
    <source>
        <dbReference type="ARBA" id="ARBA00022490"/>
    </source>
</evidence>